<dbReference type="AlphaFoldDB" id="A0A6J7L5V2"/>
<feature type="compositionally biased region" description="Low complexity" evidence="1">
    <location>
        <begin position="186"/>
        <end position="202"/>
    </location>
</feature>
<evidence type="ECO:0000313" key="2">
    <source>
        <dbReference type="EMBL" id="CAB4961084.1"/>
    </source>
</evidence>
<feature type="region of interest" description="Disordered" evidence="1">
    <location>
        <begin position="160"/>
        <end position="214"/>
    </location>
</feature>
<protein>
    <submittedName>
        <fullName evidence="2">Unannotated protein</fullName>
    </submittedName>
</protein>
<sequence>MRPTTGTSGPNAVVLPTISSHATRRGSRSPSSPKIPRSSGSQRVVSRSRTSDLLAVVTSLTNSPVRWWTSQASVVVTTPSRVTLRRSQVILGAEKYGSRTRPVRRAMSAACAERSAQIPAERLSCHTIACDSGWPVRGFHASTVSPWFASATASIGRPAAAHALRPASRTEARSPAGSCSTPPPSRYTGRTGTSTTARNTPASSTTIAFVPDVP</sequence>
<feature type="compositionally biased region" description="Low complexity" evidence="1">
    <location>
        <begin position="28"/>
        <end position="47"/>
    </location>
</feature>
<accession>A0A6J7L5V2</accession>
<dbReference type="EMBL" id="CAFBNE010000077">
    <property type="protein sequence ID" value="CAB4961084.1"/>
    <property type="molecule type" value="Genomic_DNA"/>
</dbReference>
<gene>
    <name evidence="2" type="ORF">UFOPK3772_02209</name>
</gene>
<feature type="region of interest" description="Disordered" evidence="1">
    <location>
        <begin position="1"/>
        <end position="47"/>
    </location>
</feature>
<feature type="compositionally biased region" description="Polar residues" evidence="1">
    <location>
        <begin position="1"/>
        <end position="10"/>
    </location>
</feature>
<organism evidence="2">
    <name type="scientific">freshwater metagenome</name>
    <dbReference type="NCBI Taxonomy" id="449393"/>
    <lineage>
        <taxon>unclassified sequences</taxon>
        <taxon>metagenomes</taxon>
        <taxon>ecological metagenomes</taxon>
    </lineage>
</organism>
<proteinExistence type="predicted"/>
<evidence type="ECO:0000256" key="1">
    <source>
        <dbReference type="SAM" id="MobiDB-lite"/>
    </source>
</evidence>
<name>A0A6J7L5V2_9ZZZZ</name>
<reference evidence="2" key="1">
    <citation type="submission" date="2020-05" db="EMBL/GenBank/DDBJ databases">
        <authorList>
            <person name="Chiriac C."/>
            <person name="Salcher M."/>
            <person name="Ghai R."/>
            <person name="Kavagutti S V."/>
        </authorList>
    </citation>
    <scope>NUCLEOTIDE SEQUENCE</scope>
</reference>